<evidence type="ECO:0000313" key="6">
    <source>
        <dbReference type="Proteomes" id="UP000694843"/>
    </source>
</evidence>
<keyword evidence="4" id="KW-0812">Transmembrane</keyword>
<evidence type="ECO:0000256" key="3">
    <source>
        <dbReference type="ARBA" id="ARBA00022833"/>
    </source>
</evidence>
<feature type="transmembrane region" description="Helical" evidence="4">
    <location>
        <begin position="266"/>
        <end position="289"/>
    </location>
</feature>
<keyword evidence="4" id="KW-0472">Membrane</keyword>
<dbReference type="OrthoDB" id="2154780at2759"/>
<evidence type="ECO:0000313" key="7">
    <source>
        <dbReference type="RefSeq" id="XP_018021961.1"/>
    </source>
</evidence>
<feature type="transmembrane region" description="Helical" evidence="4">
    <location>
        <begin position="234"/>
        <end position="254"/>
    </location>
</feature>
<dbReference type="Gene3D" id="3.30.40.10">
    <property type="entry name" value="Zinc/RING finger domain, C3HC4 (zinc finger)"/>
    <property type="match status" value="1"/>
</dbReference>
<dbReference type="Gene3D" id="2.60.120.260">
    <property type="entry name" value="Galactose-binding domain-like"/>
    <property type="match status" value="1"/>
</dbReference>
<gene>
    <name evidence="7" type="primary">LOC108678125</name>
</gene>
<feature type="transmembrane region" description="Helical" evidence="4">
    <location>
        <begin position="164"/>
        <end position="182"/>
    </location>
</feature>
<keyword evidence="4" id="KW-1133">Transmembrane helix</keyword>
<dbReference type="KEGG" id="hazt:108678125"/>
<dbReference type="Pfam" id="PF12906">
    <property type="entry name" value="RINGv"/>
    <property type="match status" value="1"/>
</dbReference>
<feature type="transmembrane region" description="Helical" evidence="4">
    <location>
        <begin position="458"/>
        <end position="480"/>
    </location>
</feature>
<dbReference type="PROSITE" id="PS51292">
    <property type="entry name" value="ZF_RING_CH"/>
    <property type="match status" value="1"/>
</dbReference>
<dbReference type="SUPFAM" id="SSF57850">
    <property type="entry name" value="RING/U-box"/>
    <property type="match status" value="1"/>
</dbReference>
<keyword evidence="1" id="KW-0479">Metal-binding</keyword>
<reference evidence="7" key="1">
    <citation type="submission" date="2025-08" db="UniProtKB">
        <authorList>
            <consortium name="RefSeq"/>
        </authorList>
    </citation>
    <scope>IDENTIFICATION</scope>
    <source>
        <tissue evidence="7">Whole organism</tissue>
    </source>
</reference>
<keyword evidence="2" id="KW-0863">Zinc-finger</keyword>
<dbReference type="InterPro" id="IPR013083">
    <property type="entry name" value="Znf_RING/FYVE/PHD"/>
</dbReference>
<accession>A0A8B7P9V2</accession>
<organism evidence="6 7">
    <name type="scientific">Hyalella azteca</name>
    <name type="common">Amphipod</name>
    <dbReference type="NCBI Taxonomy" id="294128"/>
    <lineage>
        <taxon>Eukaryota</taxon>
        <taxon>Metazoa</taxon>
        <taxon>Ecdysozoa</taxon>
        <taxon>Arthropoda</taxon>
        <taxon>Crustacea</taxon>
        <taxon>Multicrustacea</taxon>
        <taxon>Malacostraca</taxon>
        <taxon>Eumalacostraca</taxon>
        <taxon>Peracarida</taxon>
        <taxon>Amphipoda</taxon>
        <taxon>Senticaudata</taxon>
        <taxon>Talitrida</taxon>
        <taxon>Talitroidea</taxon>
        <taxon>Hyalellidae</taxon>
        <taxon>Hyalella</taxon>
    </lineage>
</organism>
<dbReference type="SMART" id="SM00744">
    <property type="entry name" value="RINGv"/>
    <property type="match status" value="1"/>
</dbReference>
<feature type="domain" description="RING-CH-type" evidence="5">
    <location>
        <begin position="558"/>
        <end position="627"/>
    </location>
</feature>
<dbReference type="RefSeq" id="XP_018021961.1">
    <property type="nucleotide sequence ID" value="XM_018166472.2"/>
</dbReference>
<feature type="transmembrane region" description="Helical" evidence="4">
    <location>
        <begin position="670"/>
        <end position="691"/>
    </location>
</feature>
<dbReference type="GeneID" id="108678125"/>
<proteinExistence type="predicted"/>
<dbReference type="AlphaFoldDB" id="A0A8B7P9V2"/>
<dbReference type="CDD" id="cd16495">
    <property type="entry name" value="RING_CH-C4HC3_MARCH"/>
    <property type="match status" value="1"/>
</dbReference>
<feature type="transmembrane region" description="Helical" evidence="4">
    <location>
        <begin position="495"/>
        <end position="516"/>
    </location>
</feature>
<evidence type="ECO:0000259" key="5">
    <source>
        <dbReference type="PROSITE" id="PS51292"/>
    </source>
</evidence>
<protein>
    <submittedName>
        <fullName evidence="7">Uncharacterized protein LOC108678125</fullName>
    </submittedName>
</protein>
<dbReference type="GO" id="GO:0008270">
    <property type="term" value="F:zinc ion binding"/>
    <property type="evidence" value="ECO:0007669"/>
    <property type="project" value="UniProtKB-KW"/>
</dbReference>
<dbReference type="PANTHER" id="PTHR20893">
    <property type="entry name" value="LD08641P"/>
    <property type="match status" value="1"/>
</dbReference>
<feature type="transmembrane region" description="Helical" evidence="4">
    <location>
        <begin position="643"/>
        <end position="664"/>
    </location>
</feature>
<evidence type="ECO:0000256" key="1">
    <source>
        <dbReference type="ARBA" id="ARBA00022723"/>
    </source>
</evidence>
<keyword evidence="3" id="KW-0862">Zinc</keyword>
<dbReference type="InterPro" id="IPR011016">
    <property type="entry name" value="Znf_RING-CH"/>
</dbReference>
<dbReference type="PANTHER" id="PTHR20893:SF2">
    <property type="entry name" value="LD08641P"/>
    <property type="match status" value="1"/>
</dbReference>
<dbReference type="Proteomes" id="UP000694843">
    <property type="component" value="Unplaced"/>
</dbReference>
<dbReference type="OMA" id="ICYDTDK"/>
<feature type="transmembrane region" description="Helical" evidence="4">
    <location>
        <begin position="116"/>
        <end position="143"/>
    </location>
</feature>
<name>A0A8B7P9V2_HYAAZ</name>
<keyword evidence="6" id="KW-1185">Reference proteome</keyword>
<sequence length="783" mass="85497">MMVGQDNIPSLPSEATTSLYTTSEAPFGPGVSLVSTRTNSAVFEQDPEAPPALVPTSVHFTEVIVNSLMSLYNKMVYSASENGSCQADCSGRGECLNGTCFCSVQYEGETCNDPNVAYFASFSCIFFCIAIISLGQLIMCIRAEYKRLKAPTLRKACCITTQKMLYVITFVAAALRGAYFSSPSNAELMLASSFLSSFYPMILSGGSLIVCFWAEAFHLRNVRCERPRFLGKSFLGFLIFNVITYSLFAAEVLLQRGSPTEEERSFLAHVFNGCYAVLMFIMVVFFLIYGVEVYFKVRGGFVNDSLVVGTLHSRQPSSANTVLVTTTVTTDADVEAKSTTCTGLSKQPNTSNGGFEKTCGIKKGSVTSADCIDASSDEAALKEKSLEPLLKHACSCKSLMLQKNAIAAAPEPSASDEHAAVCQQLLDKTVRVSSSPGEEDSRGRGIDYSQLSQSRFGLVFQACMLMITVCFLFSDVLGGFWKNRVPLMSRNAYDILFRVVELGVALWFPCVLWNCIAPEQLWILNPSKILKKIDIDKSVEVTDHHDAGDIKEEDDTSVTESSKRECWICYDTDANTVTGPMIEPCLCRGDVAAVHHNCLRKWLMECVQNNNMEQLACKVCQAEYELERSPNWWIGQGFTSRHWLHTASLVTVMCATIAGAWTLLQVYQDGLIRSLTAGVMLIIIYVCLRFLGFNTFTAYQRARYSAVKILNRHFSGPAAVTASSSAVSSSPSHSMSSVCTDLSELSDNYVATISGSLAFSGQPVAAASSGQVTLDISANVVHA</sequence>
<evidence type="ECO:0000256" key="2">
    <source>
        <dbReference type="ARBA" id="ARBA00022771"/>
    </source>
</evidence>
<feature type="transmembrane region" description="Helical" evidence="4">
    <location>
        <begin position="188"/>
        <end position="213"/>
    </location>
</feature>
<evidence type="ECO:0000256" key="4">
    <source>
        <dbReference type="SAM" id="Phobius"/>
    </source>
</evidence>